<dbReference type="EMBL" id="CP137308">
    <property type="protein sequence ID" value="WQF81346.1"/>
    <property type="molecule type" value="Genomic_DNA"/>
</dbReference>
<gene>
    <name evidence="11" type="ORF">CDEST_06360</name>
</gene>
<keyword evidence="11" id="KW-0378">Hydrolase</keyword>
<sequence>MIARLPLALPWRKPRDGPILFSADAEFPPEGFDISFRRLGAPNKRKTNSIKMASLFQLPEELLLSPLYERFPCREYQIRSLATLLHPTAAPCRNLVVYGTEATGKSTVVEALLQTLSKASDKEPEPEPSLKFAVINSIQCITGRHLFERTVASVVDAIQWEAPPKKCETLAQLMVELCKMLKYTQRPEGWRLVLVFDAVDRQRDAPPTLLTALARLSEVIPCLTCVFIVTAPPPGFLRTSFAQHIQFPNYTKQEFVKILSATPPPPTPTTTQDDTNFLWSRFCGAVCDALTTSASRTLPSCRHSCEALWPRFTAPILARTHGPREFSKLLIASRVHFQDESLLNPSIVFVKPGAASSATAVNGHGPGPAGTPSKHATAQQAMSTATADLTTLLPTTTRLLLLAAYLASHNAAKHDLVLFSTYHHGRRKRRGGGFVAPKRGRPSKHKKISRKLLGAHAFVLERMLAIFAALRCEWAADDGLAVGSVVDGDVGMAISTLASLRLLMKVGMAGDPMDRGGKWRINVGWDVIRGVGRSLGIEVEEWLVD</sequence>
<dbReference type="Gene3D" id="3.40.50.300">
    <property type="entry name" value="P-loop containing nucleotide triphosphate hydrolases"/>
    <property type="match status" value="1"/>
</dbReference>
<evidence type="ECO:0000256" key="1">
    <source>
        <dbReference type="ARBA" id="ARBA00004123"/>
    </source>
</evidence>
<accession>A0AAX4IDX2</accession>
<evidence type="ECO:0000256" key="7">
    <source>
        <dbReference type="SAM" id="MobiDB-lite"/>
    </source>
</evidence>
<keyword evidence="5" id="KW-0067">ATP-binding</keyword>
<dbReference type="GO" id="GO:0003688">
    <property type="term" value="F:DNA replication origin binding"/>
    <property type="evidence" value="ECO:0007669"/>
    <property type="project" value="TreeGrafter"/>
</dbReference>
<dbReference type="InterPro" id="IPR027417">
    <property type="entry name" value="P-loop_NTPase"/>
</dbReference>
<dbReference type="InterPro" id="IPR048866">
    <property type="entry name" value="ORC5_lid"/>
</dbReference>
<dbReference type="RefSeq" id="XP_062778570.1">
    <property type="nucleotide sequence ID" value="XM_062922519.1"/>
</dbReference>
<evidence type="ECO:0000256" key="3">
    <source>
        <dbReference type="ARBA" id="ARBA00022705"/>
    </source>
</evidence>
<evidence type="ECO:0000259" key="9">
    <source>
        <dbReference type="Pfam" id="PF14630"/>
    </source>
</evidence>
<dbReference type="AlphaFoldDB" id="A0AAX4IDX2"/>
<evidence type="ECO:0000256" key="2">
    <source>
        <dbReference type="ARBA" id="ARBA00006269"/>
    </source>
</evidence>
<dbReference type="SUPFAM" id="SSF52540">
    <property type="entry name" value="P-loop containing nucleoside triphosphate hydrolases"/>
    <property type="match status" value="1"/>
</dbReference>
<dbReference type="InterPro" id="IPR047088">
    <property type="entry name" value="ORC5_C"/>
</dbReference>
<dbReference type="GO" id="GO:0005664">
    <property type="term" value="C:nuclear origin of replication recognition complex"/>
    <property type="evidence" value="ECO:0007669"/>
    <property type="project" value="TreeGrafter"/>
</dbReference>
<keyword evidence="12" id="KW-1185">Reference proteome</keyword>
<evidence type="ECO:0000256" key="4">
    <source>
        <dbReference type="ARBA" id="ARBA00022741"/>
    </source>
</evidence>
<evidence type="ECO:0000313" key="12">
    <source>
        <dbReference type="Proteomes" id="UP001322277"/>
    </source>
</evidence>
<protein>
    <submittedName>
        <fullName evidence="11">Origin recognition complex, subunit 5, P-loop containing nucleoside triphosphate hydrolase</fullName>
    </submittedName>
</protein>
<feature type="domain" description="Origin recognition complex subunit 5 C-terminal" evidence="9">
    <location>
        <begin position="393"/>
        <end position="543"/>
    </location>
</feature>
<dbReference type="InterPro" id="IPR020796">
    <property type="entry name" value="ORC5"/>
</dbReference>
<feature type="domain" description="ORC5 lid" evidence="10">
    <location>
        <begin position="279"/>
        <end position="338"/>
    </location>
</feature>
<dbReference type="PANTHER" id="PTHR12705:SF0">
    <property type="entry name" value="ORIGIN RECOGNITION COMPLEX SUBUNIT 5"/>
    <property type="match status" value="1"/>
</dbReference>
<dbReference type="Pfam" id="PF21639">
    <property type="entry name" value="ORC5_lid"/>
    <property type="match status" value="1"/>
</dbReference>
<evidence type="ECO:0000313" key="11">
    <source>
        <dbReference type="EMBL" id="WQF81346.1"/>
    </source>
</evidence>
<dbReference type="KEGG" id="cdet:87942863"/>
<dbReference type="Pfam" id="PF14630">
    <property type="entry name" value="ORC5_C"/>
    <property type="match status" value="1"/>
</dbReference>
<comment type="subcellular location">
    <subcellularLocation>
        <location evidence="1">Nucleus</location>
    </subcellularLocation>
</comment>
<feature type="domain" description="Orc1-like AAA ATPase" evidence="8">
    <location>
        <begin position="70"/>
        <end position="219"/>
    </location>
</feature>
<dbReference type="PANTHER" id="PTHR12705">
    <property type="entry name" value="ORIGIN RECOGNITION COMPLEX SUBUNIT 5"/>
    <property type="match status" value="1"/>
</dbReference>
<dbReference type="Pfam" id="PF13191">
    <property type="entry name" value="AAA_16"/>
    <property type="match status" value="1"/>
</dbReference>
<proteinExistence type="inferred from homology"/>
<dbReference type="GeneID" id="87942863"/>
<evidence type="ECO:0000256" key="6">
    <source>
        <dbReference type="ARBA" id="ARBA00023242"/>
    </source>
</evidence>
<comment type="similarity">
    <text evidence="2">Belongs to the ORC5 family.</text>
</comment>
<keyword evidence="6" id="KW-0539">Nucleus</keyword>
<feature type="region of interest" description="Disordered" evidence="7">
    <location>
        <begin position="358"/>
        <end position="379"/>
    </location>
</feature>
<dbReference type="Proteomes" id="UP001322277">
    <property type="component" value="Chromosome 4"/>
</dbReference>
<dbReference type="GO" id="GO:0006270">
    <property type="term" value="P:DNA replication initiation"/>
    <property type="evidence" value="ECO:0007669"/>
    <property type="project" value="TreeGrafter"/>
</dbReference>
<reference evidence="12" key="1">
    <citation type="journal article" date="2023" name="bioRxiv">
        <title>Complete genome of the Medicago anthracnose fungus, Colletotrichum destructivum, reveals a mini-chromosome-like region within a core chromosome.</title>
        <authorList>
            <person name="Lapalu N."/>
            <person name="Simon A."/>
            <person name="Lu A."/>
            <person name="Plaumann P.-L."/>
            <person name="Amselem J."/>
            <person name="Pigne S."/>
            <person name="Auger A."/>
            <person name="Koch C."/>
            <person name="Dallery J.-F."/>
            <person name="O'Connell R.J."/>
        </authorList>
    </citation>
    <scope>NUCLEOTIDE SEQUENCE [LARGE SCALE GENOMIC DNA]</scope>
    <source>
        <strain evidence="12">CBS 520.97</strain>
    </source>
</reference>
<organism evidence="11 12">
    <name type="scientific">Colletotrichum destructivum</name>
    <dbReference type="NCBI Taxonomy" id="34406"/>
    <lineage>
        <taxon>Eukaryota</taxon>
        <taxon>Fungi</taxon>
        <taxon>Dikarya</taxon>
        <taxon>Ascomycota</taxon>
        <taxon>Pezizomycotina</taxon>
        <taxon>Sordariomycetes</taxon>
        <taxon>Hypocreomycetidae</taxon>
        <taxon>Glomerellales</taxon>
        <taxon>Glomerellaceae</taxon>
        <taxon>Colletotrichum</taxon>
        <taxon>Colletotrichum destructivum species complex</taxon>
    </lineage>
</organism>
<dbReference type="GO" id="GO:0016787">
    <property type="term" value="F:hydrolase activity"/>
    <property type="evidence" value="ECO:0007669"/>
    <property type="project" value="UniProtKB-KW"/>
</dbReference>
<evidence type="ECO:0000256" key="5">
    <source>
        <dbReference type="ARBA" id="ARBA00022840"/>
    </source>
</evidence>
<dbReference type="InterPro" id="IPR041664">
    <property type="entry name" value="AAA_16"/>
</dbReference>
<name>A0AAX4IDX2_9PEZI</name>
<evidence type="ECO:0000259" key="10">
    <source>
        <dbReference type="Pfam" id="PF21639"/>
    </source>
</evidence>
<evidence type="ECO:0000259" key="8">
    <source>
        <dbReference type="Pfam" id="PF13191"/>
    </source>
</evidence>
<keyword evidence="4" id="KW-0547">Nucleotide-binding</keyword>
<keyword evidence="3" id="KW-0235">DNA replication</keyword>